<keyword evidence="2" id="KW-1185">Reference proteome</keyword>
<evidence type="ECO:0000313" key="1">
    <source>
        <dbReference type="EMBL" id="QNJ59640.1"/>
    </source>
</evidence>
<organism evidence="1 2">
    <name type="scientific">Arthrobacter phage King2</name>
    <dbReference type="NCBI Taxonomy" id="2762386"/>
    <lineage>
        <taxon>Viruses</taxon>
        <taxon>Duplodnaviria</taxon>
        <taxon>Heunggongvirae</taxon>
        <taxon>Uroviricota</taxon>
        <taxon>Caudoviricetes</taxon>
        <taxon>Berryhillviridae</taxon>
        <taxon>Jawnskivirus</taxon>
        <taxon>Jawnskivirus king2</taxon>
    </lineage>
</organism>
<dbReference type="EMBL" id="MT776811">
    <property type="protein sequence ID" value="QNJ59640.1"/>
    <property type="molecule type" value="Genomic_DNA"/>
</dbReference>
<protein>
    <submittedName>
        <fullName evidence="1">Uncharacterized protein</fullName>
    </submittedName>
</protein>
<accession>A0A7G8LQW8</accession>
<proteinExistence type="predicted"/>
<name>A0A7G8LQW8_9CAUD</name>
<reference evidence="1 2" key="1">
    <citation type="submission" date="2020-07" db="EMBL/GenBank/DDBJ databases">
        <authorList>
            <person name="Nako S."/>
            <person name="Toma J."/>
            <person name="Patel S."/>
            <person name="Evtimov V.S."/>
            <person name="Gupta M."/>
            <person name="Mulukutla S."/>
            <person name="Chin A."/>
            <person name="Ariel J.D."/>
            <person name="Lizotte J.G."/>
            <person name="Godshall S.L."/>
            <person name="Heck A.E."/>
            <person name="Lamb G.M."/>
            <person name="Ponna A.K."/>
            <person name="DiCamillo L.T."/>
            <person name="Hornbaker A.C."/>
            <person name="Suh J.C."/>
            <person name="Rajasekaran J.V."/>
            <person name="Kim M.H."/>
            <person name="Dabre S."/>
            <person name="Wang C."/>
            <person name="Orlik V.A."/>
            <person name="Nguyen E.T."/>
            <person name="Khakhina S."/>
            <person name="Gurney S.M.R."/>
            <person name="Garlena R.A."/>
            <person name="Russell D.A."/>
            <person name="Pope W.H."/>
            <person name="Jacobs-Sera D."/>
            <person name="Hatfull G.F."/>
        </authorList>
    </citation>
    <scope>NUCLEOTIDE SEQUENCE [LARGE SCALE GENOMIC DNA]</scope>
</reference>
<evidence type="ECO:0000313" key="2">
    <source>
        <dbReference type="Proteomes" id="UP000515824"/>
    </source>
</evidence>
<gene>
    <name evidence="1" type="primary">70</name>
    <name evidence="1" type="ORF">SEA_KING2_70</name>
</gene>
<dbReference type="Proteomes" id="UP000515824">
    <property type="component" value="Segment"/>
</dbReference>
<sequence length="97" mass="10962">MKAKISSTENFINIFVDARIESLPKSVRHQLVGTSMTTFRVNVQQTTTAGDANEAGVKRLARFMKELDKLGAELEMDLMYANKIDVTVESFRTRYSV</sequence>